<organism evidence="1 2">
    <name type="scientific">Vibrio parahaemolyticus</name>
    <dbReference type="NCBI Taxonomy" id="670"/>
    <lineage>
        <taxon>Bacteria</taxon>
        <taxon>Pseudomonadati</taxon>
        <taxon>Pseudomonadota</taxon>
        <taxon>Gammaproteobacteria</taxon>
        <taxon>Vibrionales</taxon>
        <taxon>Vibrionaceae</taxon>
        <taxon>Vibrio</taxon>
    </lineage>
</organism>
<feature type="non-terminal residue" evidence="1">
    <location>
        <position position="85"/>
    </location>
</feature>
<comment type="caution">
    <text evidence="1">The sequence shown here is derived from an EMBL/GenBank/DDBJ whole genome shotgun (WGS) entry which is preliminary data.</text>
</comment>
<evidence type="ECO:0000313" key="2">
    <source>
        <dbReference type="Proteomes" id="UP000518904"/>
    </source>
</evidence>
<feature type="non-terminal residue" evidence="1">
    <location>
        <position position="1"/>
    </location>
</feature>
<evidence type="ECO:0000313" key="1">
    <source>
        <dbReference type="EMBL" id="NMU82730.1"/>
    </source>
</evidence>
<name>A0A7Y0SFY4_VIBPH</name>
<protein>
    <submittedName>
        <fullName evidence="1">Uncharacterized protein</fullName>
    </submittedName>
</protein>
<accession>A0A7Y0SFY4</accession>
<dbReference type="EMBL" id="JABCLB010000943">
    <property type="protein sequence ID" value="NMU82730.1"/>
    <property type="molecule type" value="Genomic_DNA"/>
</dbReference>
<reference evidence="1 2" key="1">
    <citation type="submission" date="2020-04" db="EMBL/GenBank/DDBJ databases">
        <title>Whole-genome sequencing of Vibrio spp. from China reveals different genetic environments of blaCTX-M-14 among diverse lineages.</title>
        <authorList>
            <person name="Zheng Z."/>
            <person name="Ye L."/>
            <person name="Chen S."/>
        </authorList>
    </citation>
    <scope>NUCLEOTIDE SEQUENCE [LARGE SCALE GENOMIC DNA]</scope>
    <source>
        <strain evidence="1 2">Vb0551</strain>
    </source>
</reference>
<dbReference type="Proteomes" id="UP000518904">
    <property type="component" value="Unassembled WGS sequence"/>
</dbReference>
<gene>
    <name evidence="1" type="ORF">HKB16_07520</name>
</gene>
<sequence length="85" mass="8547">ISEEYGFGGEMAVAAAKLGRNVIGAAASGYNAAKEWLTGEADLSEAAKGMSLEQRGAFYAAAAASAAEAGGSAAANFMEQYGDEF</sequence>
<proteinExistence type="predicted"/>
<dbReference type="AlphaFoldDB" id="A0A7Y0SFY4"/>